<dbReference type="AlphaFoldDB" id="D3BUC2"/>
<keyword evidence="2" id="KW-1185">Reference proteome</keyword>
<sequence length="148" mass="16974">MENNKDLNNNQNSKVIPKKIPRWTSQVNYYPPLFKEYDTSKSDGNINSNNSSCPNQINNSNPNINKNNNYIMNRKYNELEANIDYTLRGTCIETSVKYNNTIRVKALQMLQEKDVTSTTQRFAMSTSTSSNSTANIHYHINIVSTPKN</sequence>
<dbReference type="EMBL" id="ADBJ01000060">
    <property type="protein sequence ID" value="EFA74710.1"/>
    <property type="molecule type" value="Genomic_DNA"/>
</dbReference>
<dbReference type="InParanoid" id="D3BUC2"/>
<dbReference type="GeneID" id="31367209"/>
<proteinExistence type="predicted"/>
<evidence type="ECO:0000313" key="2">
    <source>
        <dbReference type="Proteomes" id="UP000001396"/>
    </source>
</evidence>
<name>D3BUC2_HETP5</name>
<evidence type="ECO:0000313" key="1">
    <source>
        <dbReference type="EMBL" id="EFA74710.1"/>
    </source>
</evidence>
<gene>
    <name evidence="1" type="ORF">PPL_11741</name>
</gene>
<accession>D3BUC2</accession>
<organism evidence="1 2">
    <name type="scientific">Heterostelium pallidum (strain ATCC 26659 / Pp 5 / PN500)</name>
    <name type="common">Cellular slime mold</name>
    <name type="synonym">Polysphondylium pallidum</name>
    <dbReference type="NCBI Taxonomy" id="670386"/>
    <lineage>
        <taxon>Eukaryota</taxon>
        <taxon>Amoebozoa</taxon>
        <taxon>Evosea</taxon>
        <taxon>Eumycetozoa</taxon>
        <taxon>Dictyostelia</taxon>
        <taxon>Acytosteliales</taxon>
        <taxon>Acytosteliaceae</taxon>
        <taxon>Heterostelium</taxon>
    </lineage>
</organism>
<protein>
    <submittedName>
        <fullName evidence="1">Uncharacterized protein</fullName>
    </submittedName>
</protein>
<comment type="caution">
    <text evidence="1">The sequence shown here is derived from an EMBL/GenBank/DDBJ whole genome shotgun (WGS) entry which is preliminary data.</text>
</comment>
<dbReference type="Proteomes" id="UP000001396">
    <property type="component" value="Unassembled WGS sequence"/>
</dbReference>
<dbReference type="RefSeq" id="XP_020426844.1">
    <property type="nucleotide sequence ID" value="XM_020582490.1"/>
</dbReference>
<reference evidence="1 2" key="1">
    <citation type="journal article" date="2011" name="Genome Res.">
        <title>Phylogeny-wide analysis of social amoeba genomes highlights ancient origins for complex intercellular communication.</title>
        <authorList>
            <person name="Heidel A.J."/>
            <person name="Lawal H.M."/>
            <person name="Felder M."/>
            <person name="Schilde C."/>
            <person name="Helps N.R."/>
            <person name="Tunggal B."/>
            <person name="Rivero F."/>
            <person name="John U."/>
            <person name="Schleicher M."/>
            <person name="Eichinger L."/>
            <person name="Platzer M."/>
            <person name="Noegel A.A."/>
            <person name="Schaap P."/>
            <person name="Gloeckner G."/>
        </authorList>
    </citation>
    <scope>NUCLEOTIDE SEQUENCE [LARGE SCALE GENOMIC DNA]</scope>
    <source>
        <strain evidence="2">ATCC 26659 / Pp 5 / PN500</strain>
    </source>
</reference>